<organism evidence="1 2">
    <name type="scientific">Chaetomium tenue</name>
    <dbReference type="NCBI Taxonomy" id="1854479"/>
    <lineage>
        <taxon>Eukaryota</taxon>
        <taxon>Fungi</taxon>
        <taxon>Dikarya</taxon>
        <taxon>Ascomycota</taxon>
        <taxon>Pezizomycotina</taxon>
        <taxon>Sordariomycetes</taxon>
        <taxon>Sordariomycetidae</taxon>
        <taxon>Sordariales</taxon>
        <taxon>Chaetomiaceae</taxon>
        <taxon>Chaetomium</taxon>
    </lineage>
</organism>
<dbReference type="EMBL" id="JAGIZQ010000001">
    <property type="protein sequence ID" value="KAH6649550.1"/>
    <property type="molecule type" value="Genomic_DNA"/>
</dbReference>
<dbReference type="Proteomes" id="UP000724584">
    <property type="component" value="Unassembled WGS sequence"/>
</dbReference>
<gene>
    <name evidence="1" type="ORF">F5144DRAFT_480707</name>
</gene>
<proteinExistence type="predicted"/>
<accession>A0ACB7PMJ2</accession>
<reference evidence="1 2" key="1">
    <citation type="journal article" date="2021" name="Nat. Commun.">
        <title>Genetic determinants of endophytism in the Arabidopsis root mycobiome.</title>
        <authorList>
            <person name="Mesny F."/>
            <person name="Miyauchi S."/>
            <person name="Thiergart T."/>
            <person name="Pickel B."/>
            <person name="Atanasova L."/>
            <person name="Karlsson M."/>
            <person name="Huettel B."/>
            <person name="Barry K.W."/>
            <person name="Haridas S."/>
            <person name="Chen C."/>
            <person name="Bauer D."/>
            <person name="Andreopoulos W."/>
            <person name="Pangilinan J."/>
            <person name="LaButti K."/>
            <person name="Riley R."/>
            <person name="Lipzen A."/>
            <person name="Clum A."/>
            <person name="Drula E."/>
            <person name="Henrissat B."/>
            <person name="Kohler A."/>
            <person name="Grigoriev I.V."/>
            <person name="Martin F.M."/>
            <person name="Hacquard S."/>
        </authorList>
    </citation>
    <scope>NUCLEOTIDE SEQUENCE [LARGE SCALE GENOMIC DNA]</scope>
    <source>
        <strain evidence="1 2">MPI-SDFR-AT-0079</strain>
    </source>
</reference>
<sequence length="350" mass="38772">MGSTYFETVTNAGAYSARRPLNIKNLNVLKNIKPGSKWAANELFSARVVIRTARPDREFGHLLPILRRHSDLVLAARAQPRIQALLEVPSRLDEHRTMTETELVHLYGTSLGSFWAALAQFGDGEGIARWEDSSEGKAMGTGLSERDKRPYSSSSDQSASALPVRSKRIRTAPNRQDFVDVTKVQIESSSPQRSSQQTASQGSDPGFVSKSHVWADVPEQATLQIASTFIRHILRASPPQDDTLNHKPPYLVEFSGVSREFSGKTAVGEWVNATADGELVLYRLDNNKRYRLTGQRPALLEAKRRFAVVRDGQPCLTDELLGQMTCEALALCLEQAQAGAENTNDRPEEQ</sequence>
<evidence type="ECO:0000313" key="2">
    <source>
        <dbReference type="Proteomes" id="UP000724584"/>
    </source>
</evidence>
<keyword evidence="2" id="KW-1185">Reference proteome</keyword>
<name>A0ACB7PMJ2_9PEZI</name>
<comment type="caution">
    <text evidence="1">The sequence shown here is derived from an EMBL/GenBank/DDBJ whole genome shotgun (WGS) entry which is preliminary data.</text>
</comment>
<protein>
    <submittedName>
        <fullName evidence="1">Uncharacterized protein</fullName>
    </submittedName>
</protein>
<evidence type="ECO:0000313" key="1">
    <source>
        <dbReference type="EMBL" id="KAH6649550.1"/>
    </source>
</evidence>